<dbReference type="RefSeq" id="WP_155083700.1">
    <property type="nucleotide sequence ID" value="NZ_WMIA01000008.1"/>
</dbReference>
<evidence type="ECO:0000259" key="3">
    <source>
        <dbReference type="Pfam" id="PF00685"/>
    </source>
</evidence>
<dbReference type="InterPro" id="IPR037359">
    <property type="entry name" value="NST/OST"/>
</dbReference>
<evidence type="ECO:0000313" key="5">
    <source>
        <dbReference type="Proteomes" id="UP000437131"/>
    </source>
</evidence>
<organism evidence="4 5">
    <name type="scientific">Cyanobacterium aponinum 0216</name>
    <dbReference type="NCBI Taxonomy" id="2676140"/>
    <lineage>
        <taxon>Bacteria</taxon>
        <taxon>Bacillati</taxon>
        <taxon>Cyanobacteriota</taxon>
        <taxon>Cyanophyceae</taxon>
        <taxon>Oscillatoriophycideae</taxon>
        <taxon>Chroococcales</taxon>
        <taxon>Geminocystaceae</taxon>
        <taxon>Cyanobacterium</taxon>
    </lineage>
</organism>
<dbReference type="Gene3D" id="3.40.50.300">
    <property type="entry name" value="P-loop containing nucleotide triphosphate hydrolases"/>
    <property type="match status" value="1"/>
</dbReference>
<feature type="domain" description="Sulfotransferase" evidence="3">
    <location>
        <begin position="9"/>
        <end position="198"/>
    </location>
</feature>
<dbReference type="SUPFAM" id="SSF52540">
    <property type="entry name" value="P-loop containing nucleoside triphosphate hydrolases"/>
    <property type="match status" value="1"/>
</dbReference>
<protein>
    <recommendedName>
        <fullName evidence="3">Sulfotransferase domain-containing protein</fullName>
    </recommendedName>
</protein>
<evidence type="ECO:0000256" key="1">
    <source>
        <dbReference type="ARBA" id="ARBA00022679"/>
    </source>
</evidence>
<evidence type="ECO:0000256" key="2">
    <source>
        <dbReference type="ARBA" id="ARBA00023180"/>
    </source>
</evidence>
<dbReference type="GO" id="GO:0008146">
    <property type="term" value="F:sulfotransferase activity"/>
    <property type="evidence" value="ECO:0007669"/>
    <property type="project" value="InterPro"/>
</dbReference>
<proteinExistence type="predicted"/>
<sequence>MTIPNFLGIGPQKTGSTWLHEVLFCHESVLLPQGTKETMFFDRYYDKGLNWYGDYFPKTNDKEQKLGEIGPSYFDCEKSIDRIHSLNPKCKIIITIRNPITKAISLHHHHLNKGRVSPVFSEAIIKMPEIITSGHYAQYIPQWIDKFGQDQVKLIFLDDIKANPKQVWLEVCEFLEIDAIDLPDVAHKKINEKKISKYPWLAKIGVEVAIKMREYKMHNLVEKLKKIGLNSIYSGGESRIIPLTDKEYQDLATLYYDDIKFLEQVTSRDLSSWQKQK</sequence>
<dbReference type="Pfam" id="PF00685">
    <property type="entry name" value="Sulfotransfer_1"/>
    <property type="match status" value="1"/>
</dbReference>
<reference evidence="4 5" key="1">
    <citation type="submission" date="2019-11" db="EMBL/GenBank/DDBJ databases">
        <title>Isolation of a new High Light Tolerant Cyanobacteria.</title>
        <authorList>
            <person name="Dobson Z."/>
            <person name="Vaughn N."/>
            <person name="Vaughn M."/>
            <person name="Fromme P."/>
            <person name="Mazor Y."/>
        </authorList>
    </citation>
    <scope>NUCLEOTIDE SEQUENCE [LARGE SCALE GENOMIC DNA]</scope>
    <source>
        <strain evidence="4 5">0216</strain>
    </source>
</reference>
<dbReference type="PANTHER" id="PTHR10605">
    <property type="entry name" value="HEPARAN SULFATE SULFOTRANSFERASE"/>
    <property type="match status" value="1"/>
</dbReference>
<dbReference type="InterPro" id="IPR027417">
    <property type="entry name" value="P-loop_NTPase"/>
</dbReference>
<evidence type="ECO:0000313" key="4">
    <source>
        <dbReference type="EMBL" id="MTF38873.1"/>
    </source>
</evidence>
<dbReference type="EMBL" id="WMIA01000008">
    <property type="protein sequence ID" value="MTF38873.1"/>
    <property type="molecule type" value="Genomic_DNA"/>
</dbReference>
<keyword evidence="2" id="KW-0325">Glycoprotein</keyword>
<accession>A0A844GTH4</accession>
<dbReference type="PANTHER" id="PTHR10605:SF56">
    <property type="entry name" value="BIFUNCTIONAL HEPARAN SULFATE N-DEACETYLASE_N-SULFOTRANSFERASE"/>
    <property type="match status" value="1"/>
</dbReference>
<comment type="caution">
    <text evidence="4">The sequence shown here is derived from an EMBL/GenBank/DDBJ whole genome shotgun (WGS) entry which is preliminary data.</text>
</comment>
<dbReference type="Proteomes" id="UP000437131">
    <property type="component" value="Unassembled WGS sequence"/>
</dbReference>
<keyword evidence="1" id="KW-0808">Transferase</keyword>
<dbReference type="InterPro" id="IPR000863">
    <property type="entry name" value="Sulfotransferase_dom"/>
</dbReference>
<dbReference type="AlphaFoldDB" id="A0A844GTH4"/>
<gene>
    <name evidence="4" type="ORF">GGC33_08020</name>
</gene>
<name>A0A844GTH4_9CHRO</name>